<dbReference type="Proteomes" id="UP000235965">
    <property type="component" value="Unassembled WGS sequence"/>
</dbReference>
<reference evidence="22 23" key="1">
    <citation type="submission" date="2017-12" db="EMBL/GenBank/DDBJ databases">
        <title>Hemimetabolous genomes reveal molecular basis of termite eusociality.</title>
        <authorList>
            <person name="Harrison M.C."/>
            <person name="Jongepier E."/>
            <person name="Robertson H.M."/>
            <person name="Arning N."/>
            <person name="Bitard-Feildel T."/>
            <person name="Chao H."/>
            <person name="Childers C.P."/>
            <person name="Dinh H."/>
            <person name="Doddapaneni H."/>
            <person name="Dugan S."/>
            <person name="Gowin J."/>
            <person name="Greiner C."/>
            <person name="Han Y."/>
            <person name="Hu H."/>
            <person name="Hughes D.S.T."/>
            <person name="Huylmans A.-K."/>
            <person name="Kemena C."/>
            <person name="Kremer L.P.M."/>
            <person name="Lee S.L."/>
            <person name="Lopez-Ezquerra A."/>
            <person name="Mallet L."/>
            <person name="Monroy-Kuhn J.M."/>
            <person name="Moser A."/>
            <person name="Murali S.C."/>
            <person name="Muzny D.M."/>
            <person name="Otani S."/>
            <person name="Piulachs M.-D."/>
            <person name="Poelchau M."/>
            <person name="Qu J."/>
            <person name="Schaub F."/>
            <person name="Wada-Katsumata A."/>
            <person name="Worley K.C."/>
            <person name="Xie Q."/>
            <person name="Ylla G."/>
            <person name="Poulsen M."/>
            <person name="Gibbs R.A."/>
            <person name="Schal C."/>
            <person name="Richards S."/>
            <person name="Belles X."/>
            <person name="Korb J."/>
            <person name="Bornberg-Bauer E."/>
        </authorList>
    </citation>
    <scope>NUCLEOTIDE SEQUENCE [LARGE SCALE GENOMIC DNA]</scope>
    <source>
        <tissue evidence="22">Whole body</tissue>
    </source>
</reference>
<dbReference type="FunCoup" id="A0A2J7QL50">
    <property type="interactions" value="2350"/>
</dbReference>
<dbReference type="InterPro" id="IPR013497">
    <property type="entry name" value="Topo_IA_cen"/>
</dbReference>
<dbReference type="EMBL" id="NEVH01013252">
    <property type="protein sequence ID" value="PNF29311.1"/>
    <property type="molecule type" value="Genomic_DNA"/>
</dbReference>
<comment type="catalytic activity">
    <reaction evidence="1 17">
        <text>ATP-independent breakage of single-stranded DNA, followed by passage and rejoining.</text>
        <dbReference type="EC" id="5.6.2.1"/>
    </reaction>
</comment>
<feature type="region of interest" description="Disordered" evidence="18">
    <location>
        <begin position="1014"/>
        <end position="1071"/>
    </location>
</feature>
<dbReference type="InterPro" id="IPR003601">
    <property type="entry name" value="Topo_IA_2"/>
</dbReference>
<evidence type="ECO:0000256" key="13">
    <source>
        <dbReference type="ARBA" id="ARBA00023235"/>
    </source>
</evidence>
<evidence type="ECO:0000256" key="10">
    <source>
        <dbReference type="ARBA" id="ARBA00023029"/>
    </source>
</evidence>
<dbReference type="GO" id="GO:0006310">
    <property type="term" value="P:DNA recombination"/>
    <property type="evidence" value="ECO:0007669"/>
    <property type="project" value="TreeGrafter"/>
</dbReference>
<name>A0A2J7QL50_9NEOP</name>
<dbReference type="FunFam" id="2.70.20.10:FF:000004">
    <property type="entry name" value="DNA topoisomerase"/>
    <property type="match status" value="1"/>
</dbReference>
<evidence type="ECO:0000256" key="14">
    <source>
        <dbReference type="ARBA" id="ARBA00056363"/>
    </source>
</evidence>
<keyword evidence="7 16" id="KW-0863">Zinc-finger</keyword>
<keyword evidence="8" id="KW-0862">Zinc</keyword>
<proteinExistence type="inferred from homology"/>
<feature type="domain" description="Toprim" evidence="19">
    <location>
        <begin position="44"/>
        <end position="188"/>
    </location>
</feature>
<evidence type="ECO:0000256" key="2">
    <source>
        <dbReference type="ARBA" id="ARBA00001946"/>
    </source>
</evidence>
<dbReference type="InterPro" id="IPR013825">
    <property type="entry name" value="Topo_IA_cen_sub2"/>
</dbReference>
<dbReference type="EC" id="5.6.2.1" evidence="17"/>
<evidence type="ECO:0000256" key="8">
    <source>
        <dbReference type="ARBA" id="ARBA00022833"/>
    </source>
</evidence>
<dbReference type="PROSITE" id="PS51999">
    <property type="entry name" value="ZF_GRF"/>
    <property type="match status" value="2"/>
</dbReference>
<dbReference type="Gene3D" id="2.70.20.10">
    <property type="entry name" value="Topoisomerase I, domain 3"/>
    <property type="match status" value="1"/>
</dbReference>
<dbReference type="GO" id="GO:0006265">
    <property type="term" value="P:DNA topological change"/>
    <property type="evidence" value="ECO:0007669"/>
    <property type="project" value="InterPro"/>
</dbReference>
<feature type="compositionally biased region" description="Polar residues" evidence="18">
    <location>
        <begin position="796"/>
        <end position="805"/>
    </location>
</feature>
<keyword evidence="11 17" id="KW-0238">DNA-binding</keyword>
<dbReference type="InterPro" id="IPR000380">
    <property type="entry name" value="Topo_IA"/>
</dbReference>
<keyword evidence="13 17" id="KW-0413">Isomerase</keyword>
<dbReference type="GO" id="GO:0003917">
    <property type="term" value="F:DNA topoisomerase type I (single strand cut, ATP-independent) activity"/>
    <property type="evidence" value="ECO:0007669"/>
    <property type="project" value="UniProtKB-EC"/>
</dbReference>
<dbReference type="InterPro" id="IPR013498">
    <property type="entry name" value="Topo_IA_Znf"/>
</dbReference>
<evidence type="ECO:0000256" key="5">
    <source>
        <dbReference type="ARBA" id="ARBA00022723"/>
    </source>
</evidence>
<evidence type="ECO:0000256" key="3">
    <source>
        <dbReference type="ARBA" id="ARBA00004305"/>
    </source>
</evidence>
<dbReference type="SMART" id="SM00493">
    <property type="entry name" value="TOPRIM"/>
    <property type="match status" value="1"/>
</dbReference>
<protein>
    <recommendedName>
        <fullName evidence="17">DNA topoisomerase</fullName>
        <ecNumber evidence="17">5.6.2.1</ecNumber>
    </recommendedName>
</protein>
<dbReference type="SMART" id="SM00437">
    <property type="entry name" value="TOP1Ac"/>
    <property type="match status" value="1"/>
</dbReference>
<dbReference type="Gene3D" id="1.10.460.10">
    <property type="entry name" value="Topoisomerase I, domain 2"/>
    <property type="match status" value="1"/>
</dbReference>
<dbReference type="GO" id="GO:0008270">
    <property type="term" value="F:zinc ion binding"/>
    <property type="evidence" value="ECO:0007669"/>
    <property type="project" value="UniProtKB-KW"/>
</dbReference>
<dbReference type="Gene3D" id="3.30.65.10">
    <property type="entry name" value="Bacterial Topoisomerase I, domain 1"/>
    <property type="match status" value="1"/>
</dbReference>
<comment type="function">
    <text evidence="14">Releases the supercoiling and torsional tension of DNA introduced during the DNA replication and transcription by transiently cleaving and rejoining one strand of the DNA duplex. Introduces a single-strand break via transesterification at a target site in duplex DNA. The scissile phosphodiester is attacked by the catalytic tyrosine of the enzyme, resulting in the formation of a DNA-(5'-phosphotyrosyl)-enzyme intermediate and the expulsion of a 3'-OH DNA strand. The free DNA strand than undergoes passage around the unbroken strand thus removing DNA supercoils. Finally, in the religation step, the DNA 3'-OH attacks the covalent intermediate to expel the active-site tyrosine and restore the DNA phosphodiester backbone. Weakly relaxes negative supercoils and displays a distinct preference for binding single-stranded DNA.</text>
</comment>
<dbReference type="PROSITE" id="PS52039">
    <property type="entry name" value="TOPO_IA_2"/>
    <property type="match status" value="1"/>
</dbReference>
<dbReference type="AlphaFoldDB" id="A0A2J7QL50"/>
<dbReference type="InterPro" id="IPR006171">
    <property type="entry name" value="TOPRIM_dom"/>
</dbReference>
<dbReference type="GO" id="GO:0005654">
    <property type="term" value="C:nucleoplasm"/>
    <property type="evidence" value="ECO:0007669"/>
    <property type="project" value="UniProtKB-ARBA"/>
</dbReference>
<dbReference type="InterPro" id="IPR003602">
    <property type="entry name" value="Topo_IA_DNA-bd_dom"/>
</dbReference>
<dbReference type="InParanoid" id="A0A2J7QL50"/>
<feature type="domain" description="Topo IA-type catalytic" evidence="21">
    <location>
        <begin position="206"/>
        <end position="625"/>
    </location>
</feature>
<dbReference type="PRINTS" id="PR00417">
    <property type="entry name" value="PRTPISMRASEI"/>
</dbReference>
<feature type="domain" description="GRF-type" evidence="20">
    <location>
        <begin position="880"/>
        <end position="922"/>
    </location>
</feature>
<dbReference type="Pfam" id="PF01751">
    <property type="entry name" value="Toprim"/>
    <property type="match status" value="1"/>
</dbReference>
<dbReference type="InterPro" id="IPR023405">
    <property type="entry name" value="Topo_IA_core_domain"/>
</dbReference>
<comment type="caution">
    <text evidence="22">The sequence shown here is derived from an EMBL/GenBank/DDBJ whole genome shotgun (WGS) entry which is preliminary data.</text>
</comment>
<feature type="compositionally biased region" description="Polar residues" evidence="18">
    <location>
        <begin position="1021"/>
        <end position="1030"/>
    </location>
</feature>
<dbReference type="InterPro" id="IPR013826">
    <property type="entry name" value="Topo_IA_cen_sub3"/>
</dbReference>
<dbReference type="Pfam" id="PF01131">
    <property type="entry name" value="Topoisom_bac"/>
    <property type="match status" value="1"/>
</dbReference>
<dbReference type="GO" id="GO:0003677">
    <property type="term" value="F:DNA binding"/>
    <property type="evidence" value="ECO:0007669"/>
    <property type="project" value="UniProtKB-KW"/>
</dbReference>
<feature type="region of interest" description="Disordered" evidence="18">
    <location>
        <begin position="772"/>
        <end position="830"/>
    </location>
</feature>
<keyword evidence="9" id="KW-0460">Magnesium</keyword>
<comment type="subcellular location">
    <subcellularLocation>
        <location evidence="3">Mitochondrion matrix</location>
    </subcellularLocation>
</comment>
<dbReference type="InterPro" id="IPR010666">
    <property type="entry name" value="Znf_GRF"/>
</dbReference>
<dbReference type="Pfam" id="PF06839">
    <property type="entry name" value="Zn_ribbon_GRF"/>
    <property type="match status" value="2"/>
</dbReference>
<keyword evidence="12" id="KW-0496">Mitochondrion</keyword>
<evidence type="ECO:0000313" key="22">
    <source>
        <dbReference type="EMBL" id="PNF29311.1"/>
    </source>
</evidence>
<evidence type="ECO:0000313" key="23">
    <source>
        <dbReference type="Proteomes" id="UP000235965"/>
    </source>
</evidence>
<dbReference type="SUPFAM" id="SSF56712">
    <property type="entry name" value="Prokaryotic type I DNA topoisomerase"/>
    <property type="match status" value="1"/>
</dbReference>
<evidence type="ECO:0000256" key="15">
    <source>
        <dbReference type="ARBA" id="ARBA00064039"/>
    </source>
</evidence>
<dbReference type="PROSITE" id="PS00396">
    <property type="entry name" value="TOPO_IA_1"/>
    <property type="match status" value="1"/>
</dbReference>
<evidence type="ECO:0000256" key="6">
    <source>
        <dbReference type="ARBA" id="ARBA00022737"/>
    </source>
</evidence>
<dbReference type="Pfam" id="PF01396">
    <property type="entry name" value="Zn_ribbon_Top1"/>
    <property type="match status" value="1"/>
</dbReference>
<evidence type="ECO:0000256" key="17">
    <source>
        <dbReference type="RuleBase" id="RU362092"/>
    </source>
</evidence>
<keyword evidence="5" id="KW-0479">Metal-binding</keyword>
<evidence type="ECO:0000256" key="11">
    <source>
        <dbReference type="ARBA" id="ARBA00023125"/>
    </source>
</evidence>
<dbReference type="FunFam" id="1.10.290.10:FF:000001">
    <property type="entry name" value="DNA topoisomerase"/>
    <property type="match status" value="1"/>
</dbReference>
<dbReference type="FunFam" id="1.10.460.10:FF:000020">
    <property type="entry name" value="DNA topoisomerase 3-alpha"/>
    <property type="match status" value="1"/>
</dbReference>
<dbReference type="GO" id="GO:0005759">
    <property type="term" value="C:mitochondrial matrix"/>
    <property type="evidence" value="ECO:0007669"/>
    <property type="project" value="UniProtKB-SubCell"/>
</dbReference>
<comment type="similarity">
    <text evidence="4 17">Belongs to the type IA topoisomerase family.</text>
</comment>
<evidence type="ECO:0000256" key="18">
    <source>
        <dbReference type="SAM" id="MobiDB-lite"/>
    </source>
</evidence>
<dbReference type="InterPro" id="IPR023406">
    <property type="entry name" value="Topo_IA_AS"/>
</dbReference>
<keyword evidence="23" id="KW-1185">Reference proteome</keyword>
<comment type="function">
    <text evidence="17">Introduces a single-strand break via transesterification at a target site in duplex DNA. Releases the supercoiling and torsional tension of DNA introduced during the DNA replication and transcription by transiently cleaving and rejoining one strand of the DNA duplex. The scissile phosphodiester is attacked by the catalytic tyrosine of the enzyme, resulting in the formation of a DNA-(5'-phosphotyrosyl)-enzyme intermediate and the expulsion of a 3'-OH DNA strand.</text>
</comment>
<dbReference type="PROSITE" id="PS50880">
    <property type="entry name" value="TOPRIM"/>
    <property type="match status" value="1"/>
</dbReference>
<evidence type="ECO:0000256" key="7">
    <source>
        <dbReference type="ARBA" id="ARBA00022771"/>
    </source>
</evidence>
<evidence type="ECO:0000256" key="12">
    <source>
        <dbReference type="ARBA" id="ARBA00023128"/>
    </source>
</evidence>
<evidence type="ECO:0000256" key="1">
    <source>
        <dbReference type="ARBA" id="ARBA00000213"/>
    </source>
</evidence>
<sequence>MCTVTLLRAIFYHRPKGKSQFHFNNARILRGNKVGYDEEVIKMKILNVAEKNDAAKNLAGFLSGGNFKRREGLSRFNKIYEFECNVFNQRCQMIMTSVSGHLLGLEFVGNYRNWRACSPLALFDAPVQKYCPQDYQQIKCTLEQEVRQCGLLIIWTDCDREGENIGFEIIQVCHAVKQNLRVYRAKFSEITAQSVQRALQTLAEPNRNISNAVDVRQELDLRIGAAFTRFQTLRLQKVFPQKLSDSLISYGSCQFPTLGFVVERFNAINNFIPEQFWKIKVTHRIDDLSVDFRWKRVHLFEQLSCQVLYDKCREQPLAKIENVLSKPKSKWRPLPLDTVEMEKLGSRKLKMNAKEVMRIAEKLYTQGFISYPRTETNIFPKELNLRNLIELQAQDPNWGEFASRILQQGPNPRAGKKSDQAHPPIHPTKHTTSLQGNEKEVYEFVTRHFLACCSKDAEGLETIVDIDIAGEKFVANGLMIIARNYLEVYPYEKWNAKEIHIYESGQTFEPTSIEMTDGETAAPHLLTEADLIALMEKHGIGTDATHAEHIETIKSRMYVGLQDGSHFVPGELGMGLVEGYDSMGFPMSKPNLRAELEADLKRICDGVKDPKLVLAEQLAKYKEVFRMALQQAEKIDEALGRYLQETAQEVPPIQTEEQAVNQTVLKCPSCGMDMILRNRREGMGKFITCMGYPNCRNAVWFLGIVEDVELSGESCSECGPHVQKLKFKFRRGSLVPYYPDHYTGCVGGCDPHFLECLGVRLSSVRSVQGTQADSGLGSLDHSNGSRNCSSSVSSVTPLQTRQLGSDTMRRHGHGRGSTHGTGSVYGGATPAWNINSSQHNEVSVQTYNWNSGSRASAGSGAIRTPGVLENGNQHDNAIVCNCNVDALLLTVRKEGPNKGRQFYKCGKPQGQGCNYFMWVDDENNPSLLGPGFDNGGSSTNTATASNTFSRPSWGMHATNQTGSGCDEVICQCGLPAKRLTVQKDNPNKGRQFYTCPKPQHECCNFFKWADDTSPGGDGRLNGSTWGSASRGQGAGCKGTKRPGPTSSDPPRKRKCGICKQEGHNRTNCPNK</sequence>
<evidence type="ECO:0000256" key="9">
    <source>
        <dbReference type="ARBA" id="ARBA00022842"/>
    </source>
</evidence>
<dbReference type="CDD" id="cd00186">
    <property type="entry name" value="TOP1Ac"/>
    <property type="match status" value="1"/>
</dbReference>
<dbReference type="InterPro" id="IPR034144">
    <property type="entry name" value="TOPRIM_TopoIII"/>
</dbReference>
<evidence type="ECO:0000259" key="21">
    <source>
        <dbReference type="PROSITE" id="PS52039"/>
    </source>
</evidence>
<dbReference type="Gene3D" id="3.40.50.140">
    <property type="match status" value="1"/>
</dbReference>
<dbReference type="Gene3D" id="1.10.290.10">
    <property type="entry name" value="Topoisomerase I, domain 4"/>
    <property type="match status" value="1"/>
</dbReference>
<evidence type="ECO:0000256" key="4">
    <source>
        <dbReference type="ARBA" id="ARBA00009446"/>
    </source>
</evidence>
<evidence type="ECO:0000259" key="19">
    <source>
        <dbReference type="PROSITE" id="PS50880"/>
    </source>
</evidence>
<dbReference type="PANTHER" id="PTHR11390:SF21">
    <property type="entry name" value="DNA TOPOISOMERASE 3-ALPHA"/>
    <property type="match status" value="1"/>
</dbReference>
<dbReference type="GO" id="GO:0006281">
    <property type="term" value="P:DNA repair"/>
    <property type="evidence" value="ECO:0007669"/>
    <property type="project" value="TreeGrafter"/>
</dbReference>
<keyword evidence="10 17" id="KW-0799">Topoisomerase</keyword>
<dbReference type="CDD" id="cd03362">
    <property type="entry name" value="TOPRIM_TopoIA_TopoIII"/>
    <property type="match status" value="1"/>
</dbReference>
<comment type="cofactor">
    <cofactor evidence="2">
        <name>Mg(2+)</name>
        <dbReference type="ChEBI" id="CHEBI:18420"/>
    </cofactor>
</comment>
<feature type="compositionally biased region" description="Low complexity" evidence="18">
    <location>
        <begin position="782"/>
        <end position="795"/>
    </location>
</feature>
<organism evidence="22 23">
    <name type="scientific">Cryptotermes secundus</name>
    <dbReference type="NCBI Taxonomy" id="105785"/>
    <lineage>
        <taxon>Eukaryota</taxon>
        <taxon>Metazoa</taxon>
        <taxon>Ecdysozoa</taxon>
        <taxon>Arthropoda</taxon>
        <taxon>Hexapoda</taxon>
        <taxon>Insecta</taxon>
        <taxon>Pterygota</taxon>
        <taxon>Neoptera</taxon>
        <taxon>Polyneoptera</taxon>
        <taxon>Dictyoptera</taxon>
        <taxon>Blattodea</taxon>
        <taxon>Blattoidea</taxon>
        <taxon>Termitoidae</taxon>
        <taxon>Kalotermitidae</taxon>
        <taxon>Cryptotermitinae</taxon>
        <taxon>Cryptotermes</taxon>
    </lineage>
</organism>
<dbReference type="PANTHER" id="PTHR11390">
    <property type="entry name" value="PROKARYOTIC DNA TOPOISOMERASE"/>
    <property type="match status" value="1"/>
</dbReference>
<dbReference type="InterPro" id="IPR013824">
    <property type="entry name" value="Topo_IA_cen_sub1"/>
</dbReference>
<accession>A0A2J7QL50</accession>
<dbReference type="OrthoDB" id="430051at2759"/>
<dbReference type="SMART" id="SM00436">
    <property type="entry name" value="TOP1Bc"/>
    <property type="match status" value="1"/>
</dbReference>
<gene>
    <name evidence="22" type="primary">Top3a_1</name>
    <name evidence="22" type="ORF">B7P43_G08661</name>
</gene>
<evidence type="ECO:0000256" key="16">
    <source>
        <dbReference type="PROSITE-ProRule" id="PRU01343"/>
    </source>
</evidence>
<dbReference type="GO" id="GO:0031422">
    <property type="term" value="C:RecQ family helicase-topoisomerase III complex"/>
    <property type="evidence" value="ECO:0007669"/>
    <property type="project" value="TreeGrafter"/>
</dbReference>
<keyword evidence="6" id="KW-0677">Repeat</keyword>
<feature type="domain" description="GRF-type" evidence="20">
    <location>
        <begin position="970"/>
        <end position="1012"/>
    </location>
</feature>
<evidence type="ECO:0000259" key="20">
    <source>
        <dbReference type="PROSITE" id="PS51999"/>
    </source>
</evidence>
<feature type="region of interest" description="Disordered" evidence="18">
    <location>
        <begin position="409"/>
        <end position="433"/>
    </location>
</feature>
<dbReference type="STRING" id="105785.A0A2J7QL50"/>
<dbReference type="FunFam" id="3.40.50.140:FF:000003">
    <property type="entry name" value="DNA topoisomerase"/>
    <property type="match status" value="1"/>
</dbReference>
<comment type="subunit">
    <text evidence="15">Binds ssDNA. Interacts (via N-terminal region) with BLM; the interaction is direct. Directly interacts with RMI1. Component of the RMI complex, containing at least TOP3A, RMI1 and RMI2. The RMI complex interacts with BLM.</text>
</comment>